<accession>A0A1J7J033</accession>
<protein>
    <recommendedName>
        <fullName evidence="3">Peptidase S8/S53 domain-containing protein</fullName>
    </recommendedName>
</protein>
<reference evidence="1 2" key="1">
    <citation type="submission" date="2016-10" db="EMBL/GenBank/DDBJ databases">
        <title>Draft genome sequence of Coniochaeta ligniaria NRRL30616, a lignocellulolytic fungus for bioabatement of inhibitors in plant biomass hydrolysates.</title>
        <authorList>
            <consortium name="DOE Joint Genome Institute"/>
            <person name="Jimenez D.J."/>
            <person name="Hector R.E."/>
            <person name="Riley R."/>
            <person name="Sun H."/>
            <person name="Grigoriev I.V."/>
            <person name="Van Elsas J.D."/>
            <person name="Nichols N.N."/>
        </authorList>
    </citation>
    <scope>NUCLEOTIDE SEQUENCE [LARGE SCALE GENOMIC DNA]</scope>
    <source>
        <strain evidence="1 2">NRRL 30616</strain>
    </source>
</reference>
<evidence type="ECO:0000313" key="2">
    <source>
        <dbReference type="Proteomes" id="UP000182658"/>
    </source>
</evidence>
<dbReference type="OrthoDB" id="5093543at2759"/>
<dbReference type="AlphaFoldDB" id="A0A1J7J033"/>
<dbReference type="EMBL" id="KV875094">
    <property type="protein sequence ID" value="OIW33086.1"/>
    <property type="molecule type" value="Genomic_DNA"/>
</dbReference>
<keyword evidence="2" id="KW-1185">Reference proteome</keyword>
<dbReference type="SUPFAM" id="SSF52743">
    <property type="entry name" value="Subtilisin-like"/>
    <property type="match status" value="1"/>
</dbReference>
<proteinExistence type="predicted"/>
<dbReference type="InterPro" id="IPR036852">
    <property type="entry name" value="Peptidase_S8/S53_dom_sf"/>
</dbReference>
<evidence type="ECO:0008006" key="3">
    <source>
        <dbReference type="Google" id="ProtNLM"/>
    </source>
</evidence>
<dbReference type="Gene3D" id="3.40.50.200">
    <property type="entry name" value="Peptidase S8/S53 domain"/>
    <property type="match status" value="1"/>
</dbReference>
<dbReference type="Proteomes" id="UP000182658">
    <property type="component" value="Unassembled WGS sequence"/>
</dbReference>
<name>A0A1J7J033_9PEZI</name>
<dbReference type="InParanoid" id="A0A1J7J033"/>
<dbReference type="GO" id="GO:0004252">
    <property type="term" value="F:serine-type endopeptidase activity"/>
    <property type="evidence" value="ECO:0007669"/>
    <property type="project" value="InterPro"/>
</dbReference>
<dbReference type="GO" id="GO:0006508">
    <property type="term" value="P:proteolysis"/>
    <property type="evidence" value="ECO:0007669"/>
    <property type="project" value="InterPro"/>
</dbReference>
<sequence length="126" mass="14250">MDKLVEFCWHIDRTTDHKTSRRTVPEPSLDIFSPRVAMVGDGVSIAEFSSREELCIVEGHSFVSSESQPKHWFFSTTGHGTAMARIVSALTPKARMFVVRTDFGLGRWEESFTKVGDTMLDSYFTP</sequence>
<evidence type="ECO:0000313" key="1">
    <source>
        <dbReference type="EMBL" id="OIW33086.1"/>
    </source>
</evidence>
<organism evidence="1 2">
    <name type="scientific">Coniochaeta ligniaria NRRL 30616</name>
    <dbReference type="NCBI Taxonomy" id="1408157"/>
    <lineage>
        <taxon>Eukaryota</taxon>
        <taxon>Fungi</taxon>
        <taxon>Dikarya</taxon>
        <taxon>Ascomycota</taxon>
        <taxon>Pezizomycotina</taxon>
        <taxon>Sordariomycetes</taxon>
        <taxon>Sordariomycetidae</taxon>
        <taxon>Coniochaetales</taxon>
        <taxon>Coniochaetaceae</taxon>
        <taxon>Coniochaeta</taxon>
    </lineage>
</organism>
<gene>
    <name evidence="1" type="ORF">CONLIGDRAFT_628020</name>
</gene>